<name>A0A3Q2Z1Q6_HIPCM</name>
<proteinExistence type="predicted"/>
<protein>
    <submittedName>
        <fullName evidence="3">Snaclec echicetin subunit beta-like</fullName>
    </submittedName>
</protein>
<keyword evidence="4" id="KW-1185">Reference proteome</keyword>
<accession>A0A3Q2Z1Q6</accession>
<dbReference type="CDD" id="cd00037">
    <property type="entry name" value="CLECT"/>
    <property type="match status" value="1"/>
</dbReference>
<keyword evidence="1" id="KW-0812">Transmembrane</keyword>
<sequence length="186" mass="21418">MVRCKWNTDVDCSYFCKYFSFVAQMAFTLRLLFLLCGISGLLTGAWSWSFQNIQAKDNNCPKGWTRLDCFCYIFQRDPRNFADAESVCNILEGNLVSIHSFLENAFVRELAAAGGNVDQIWIGLTDALMPTDYIWTDGTINNFENFIAPPPDNDNDCVELRQSDGQWRTDECTEEEQYVCIRDVMY</sequence>
<dbReference type="PROSITE" id="PS50041">
    <property type="entry name" value="C_TYPE_LECTIN_2"/>
    <property type="match status" value="1"/>
</dbReference>
<evidence type="ECO:0000313" key="4">
    <source>
        <dbReference type="Proteomes" id="UP000264820"/>
    </source>
</evidence>
<keyword evidence="1" id="KW-0472">Membrane</keyword>
<evidence type="ECO:0000259" key="2">
    <source>
        <dbReference type="PROSITE" id="PS50041"/>
    </source>
</evidence>
<feature type="transmembrane region" description="Helical" evidence="1">
    <location>
        <begin position="27"/>
        <end position="48"/>
    </location>
</feature>
<dbReference type="GeneTree" id="ENSGT01150000286973"/>
<dbReference type="Gene3D" id="3.10.100.10">
    <property type="entry name" value="Mannose-Binding Protein A, subunit A"/>
    <property type="match status" value="1"/>
</dbReference>
<dbReference type="SUPFAM" id="SSF56436">
    <property type="entry name" value="C-type lectin-like"/>
    <property type="match status" value="1"/>
</dbReference>
<dbReference type="AlphaFoldDB" id="A0A3Q2Z1Q6"/>
<dbReference type="InterPro" id="IPR016186">
    <property type="entry name" value="C-type_lectin-like/link_sf"/>
</dbReference>
<feature type="domain" description="C-type lectin" evidence="2">
    <location>
        <begin position="67"/>
        <end position="181"/>
    </location>
</feature>
<dbReference type="Proteomes" id="UP000264820">
    <property type="component" value="Unplaced"/>
</dbReference>
<dbReference type="PANTHER" id="PTHR22803">
    <property type="entry name" value="MANNOSE, PHOSPHOLIPASE, LECTIN RECEPTOR RELATED"/>
    <property type="match status" value="1"/>
</dbReference>
<dbReference type="OMA" id="HNGFENN"/>
<dbReference type="SMART" id="SM00034">
    <property type="entry name" value="CLECT"/>
    <property type="match status" value="1"/>
</dbReference>
<reference evidence="3" key="1">
    <citation type="submission" date="2025-08" db="UniProtKB">
        <authorList>
            <consortium name="Ensembl"/>
        </authorList>
    </citation>
    <scope>IDENTIFICATION</scope>
</reference>
<organism evidence="3 4">
    <name type="scientific">Hippocampus comes</name>
    <name type="common">Tiger tail seahorse</name>
    <dbReference type="NCBI Taxonomy" id="109280"/>
    <lineage>
        <taxon>Eukaryota</taxon>
        <taxon>Metazoa</taxon>
        <taxon>Chordata</taxon>
        <taxon>Craniata</taxon>
        <taxon>Vertebrata</taxon>
        <taxon>Euteleostomi</taxon>
        <taxon>Actinopterygii</taxon>
        <taxon>Neopterygii</taxon>
        <taxon>Teleostei</taxon>
        <taxon>Neoteleostei</taxon>
        <taxon>Acanthomorphata</taxon>
        <taxon>Syngnathiaria</taxon>
        <taxon>Syngnathiformes</taxon>
        <taxon>Syngnathoidei</taxon>
        <taxon>Syngnathidae</taxon>
        <taxon>Hippocampus</taxon>
    </lineage>
</organism>
<dbReference type="InterPro" id="IPR050111">
    <property type="entry name" value="C-type_lectin/snaclec_domain"/>
</dbReference>
<dbReference type="Pfam" id="PF00059">
    <property type="entry name" value="Lectin_C"/>
    <property type="match status" value="1"/>
</dbReference>
<dbReference type="InterPro" id="IPR001304">
    <property type="entry name" value="C-type_lectin-like"/>
</dbReference>
<evidence type="ECO:0000313" key="3">
    <source>
        <dbReference type="Ensembl" id="ENSHCOP00000025362.1"/>
    </source>
</evidence>
<keyword evidence="1" id="KW-1133">Transmembrane helix</keyword>
<dbReference type="Ensembl" id="ENSHCOT00000026925.1">
    <property type="protein sequence ID" value="ENSHCOP00000025362.1"/>
    <property type="gene ID" value="ENSHCOG00000015468.1"/>
</dbReference>
<reference evidence="3" key="2">
    <citation type="submission" date="2025-09" db="UniProtKB">
        <authorList>
            <consortium name="Ensembl"/>
        </authorList>
    </citation>
    <scope>IDENTIFICATION</scope>
</reference>
<evidence type="ECO:0000256" key="1">
    <source>
        <dbReference type="SAM" id="Phobius"/>
    </source>
</evidence>
<dbReference type="InterPro" id="IPR016187">
    <property type="entry name" value="CTDL_fold"/>
</dbReference>